<sequence length="473" mass="54040">MLQERILFVTGRLAEFSLKRVVETISQREGFAFDIQVLSVNVAALLNTHLVKQRLQITEKYDRVLIPGWCRGELDELTTLFGIPFERGPKDLFDLPEYFNNAEKRAAPDFTKYDIEILAEINHAPLLTDFEIIAQANHYRENGADIIDVGCVPGDCWSRAGDVVQLLKQEGFRISIDSFDQSEVEAAVQAGAELVLSCNSSNLKWVSQLGVELVVIPDDPHNLDSLETTMQSLVEQKVLFRLDPILEPIGFGFAESLSRYYEVRRRWSDLPMMMGIGNITELTEVDTAGMNVLFAAICQELNIGSVLTTEVINWARSSVAEFDFARRLVRHALEQRLLPKHLDNRLVMLRDVRLHERGEEALLTLSEGIKDPNFRIFVERDEIHIMNRDGYWRGTDPFEIFDHLLEAPSSIDTSHAFYLGYELCKAITALTLGKQYTQDQALQWGMLTLPEKSIHERSKEKNLLSRQRNKELK</sequence>
<reference evidence="2" key="1">
    <citation type="submission" date="2018-06" db="EMBL/GenBank/DDBJ databases">
        <authorList>
            <person name="Zhirakovskaya E."/>
        </authorList>
    </citation>
    <scope>NUCLEOTIDE SEQUENCE</scope>
</reference>
<evidence type="ECO:0000259" key="1">
    <source>
        <dbReference type="PROSITE" id="PS50972"/>
    </source>
</evidence>
<accession>A0A3B1DX11</accession>
<protein>
    <submittedName>
        <fullName evidence="2">Related to Dihydropteroate synthase</fullName>
    </submittedName>
</protein>
<dbReference type="GO" id="GO:0042558">
    <property type="term" value="P:pteridine-containing compound metabolic process"/>
    <property type="evidence" value="ECO:0007669"/>
    <property type="project" value="InterPro"/>
</dbReference>
<dbReference type="Gene3D" id="3.20.20.20">
    <property type="entry name" value="Dihydropteroate synthase-like"/>
    <property type="match status" value="1"/>
</dbReference>
<evidence type="ECO:0000313" key="2">
    <source>
        <dbReference type="EMBL" id="VAX39930.1"/>
    </source>
</evidence>
<dbReference type="InterPro" id="IPR000489">
    <property type="entry name" value="Pterin-binding_dom"/>
</dbReference>
<dbReference type="InterPro" id="IPR045406">
    <property type="entry name" value="DUF6513"/>
</dbReference>
<dbReference type="Pfam" id="PF20123">
    <property type="entry name" value="DUF6513"/>
    <property type="match status" value="1"/>
</dbReference>
<dbReference type="SUPFAM" id="SSF51717">
    <property type="entry name" value="Dihydropteroate synthetase-like"/>
    <property type="match status" value="1"/>
</dbReference>
<proteinExistence type="predicted"/>
<dbReference type="Pfam" id="PF14251">
    <property type="entry name" value="PterinBD-DUF4346"/>
    <property type="match status" value="1"/>
</dbReference>
<dbReference type="EMBL" id="UOGL01000384">
    <property type="protein sequence ID" value="VAX39930.1"/>
    <property type="molecule type" value="Genomic_DNA"/>
</dbReference>
<organism evidence="2">
    <name type="scientific">hydrothermal vent metagenome</name>
    <dbReference type="NCBI Taxonomy" id="652676"/>
    <lineage>
        <taxon>unclassified sequences</taxon>
        <taxon>metagenomes</taxon>
        <taxon>ecological metagenomes</taxon>
    </lineage>
</organism>
<dbReference type="AlphaFoldDB" id="A0A3B1DX11"/>
<name>A0A3B1DX11_9ZZZZ</name>
<gene>
    <name evidence="2" type="ORF">MNBD_PLANCTO02-3415</name>
</gene>
<dbReference type="InterPro" id="IPR025595">
    <property type="entry name" value="PterinBD-DUF4346"/>
</dbReference>
<dbReference type="PROSITE" id="PS50972">
    <property type="entry name" value="PTERIN_BINDING"/>
    <property type="match status" value="1"/>
</dbReference>
<dbReference type="InterPro" id="IPR011005">
    <property type="entry name" value="Dihydropteroate_synth-like_sf"/>
</dbReference>
<dbReference type="Pfam" id="PF00809">
    <property type="entry name" value="Pterin_bind"/>
    <property type="match status" value="1"/>
</dbReference>
<feature type="domain" description="Pterin-binding" evidence="1">
    <location>
        <begin position="96"/>
        <end position="330"/>
    </location>
</feature>